<dbReference type="Proteomes" id="UP000697995">
    <property type="component" value="Unassembled WGS sequence"/>
</dbReference>
<protein>
    <recommendedName>
        <fullName evidence="1">DUF4326 domain-containing protein</fullName>
    </recommendedName>
</protein>
<comment type="caution">
    <text evidence="2">The sequence shown here is derived from an EMBL/GenBank/DDBJ whole genome shotgun (WGS) entry which is preliminary data.</text>
</comment>
<reference evidence="2 3" key="1">
    <citation type="journal article" date="2020" name="Microorganisms">
        <title>Osmotic Adaptation and Compatible Solute Biosynthesis of Phototrophic Bacteria as Revealed from Genome Analyses.</title>
        <authorList>
            <person name="Imhoff J.F."/>
            <person name="Rahn T."/>
            <person name="Kunzel S."/>
            <person name="Keller A."/>
            <person name="Neulinger S.C."/>
        </authorList>
    </citation>
    <scope>NUCLEOTIDE SEQUENCE [LARGE SCALE GENOMIC DNA]</scope>
    <source>
        <strain evidence="2 3">DSM 15382</strain>
    </source>
</reference>
<feature type="domain" description="DUF4326" evidence="1">
    <location>
        <begin position="12"/>
        <end position="105"/>
    </location>
</feature>
<evidence type="ECO:0000313" key="2">
    <source>
        <dbReference type="EMBL" id="MBK1656875.1"/>
    </source>
</evidence>
<name>A0ABS1CR21_9PROT</name>
<organism evidence="2 3">
    <name type="scientific">Paracraurococcus ruber</name>
    <dbReference type="NCBI Taxonomy" id="77675"/>
    <lineage>
        <taxon>Bacteria</taxon>
        <taxon>Pseudomonadati</taxon>
        <taxon>Pseudomonadota</taxon>
        <taxon>Alphaproteobacteria</taxon>
        <taxon>Acetobacterales</taxon>
        <taxon>Roseomonadaceae</taxon>
        <taxon>Paracraurococcus</taxon>
    </lineage>
</organism>
<sequence>MADLPQRIQRRRTSGWTLPEGAICVDRSTPWGNPFVVSEDGTAADCVALYRRLLGGLVCLTTHATPARQEATLRHVQRHLPELRGRTLACWCRPGQPCHADVLIELANAPLACEAG</sequence>
<proteinExistence type="predicted"/>
<dbReference type="InterPro" id="IPR025475">
    <property type="entry name" value="DUF4326"/>
</dbReference>
<gene>
    <name evidence="2" type="ORF">CKO45_01365</name>
</gene>
<accession>A0ABS1CR21</accession>
<dbReference type="Pfam" id="PF14216">
    <property type="entry name" value="DUF4326"/>
    <property type="match status" value="1"/>
</dbReference>
<dbReference type="RefSeq" id="WP_133217875.1">
    <property type="nucleotide sequence ID" value="NZ_NRSG01000004.1"/>
</dbReference>
<evidence type="ECO:0000313" key="3">
    <source>
        <dbReference type="Proteomes" id="UP000697995"/>
    </source>
</evidence>
<keyword evidence="3" id="KW-1185">Reference proteome</keyword>
<evidence type="ECO:0000259" key="1">
    <source>
        <dbReference type="Pfam" id="PF14216"/>
    </source>
</evidence>
<dbReference type="EMBL" id="NRSG01000004">
    <property type="protein sequence ID" value="MBK1656875.1"/>
    <property type="molecule type" value="Genomic_DNA"/>
</dbReference>